<dbReference type="InterPro" id="IPR036849">
    <property type="entry name" value="Enolase-like_C_sf"/>
</dbReference>
<reference evidence="5 6" key="1">
    <citation type="submission" date="2013-08" db="EMBL/GenBank/DDBJ databases">
        <title>The genome sequence of Skermanella stibiiresistens.</title>
        <authorList>
            <person name="Zhu W."/>
            <person name="Wang G."/>
        </authorList>
    </citation>
    <scope>NUCLEOTIDE SEQUENCE [LARGE SCALE GENOMIC DNA]</scope>
    <source>
        <strain evidence="5 6">SB22</strain>
    </source>
</reference>
<dbReference type="AlphaFoldDB" id="W9H7P4"/>
<dbReference type="InterPro" id="IPR013341">
    <property type="entry name" value="Mandelate_racemase_N_dom"/>
</dbReference>
<evidence type="ECO:0000256" key="1">
    <source>
        <dbReference type="ARBA" id="ARBA00001946"/>
    </source>
</evidence>
<protein>
    <submittedName>
        <fullName evidence="5">Mandelate racemase</fullName>
    </submittedName>
</protein>
<dbReference type="InterPro" id="IPR013342">
    <property type="entry name" value="Mandelate_racemase_C"/>
</dbReference>
<organism evidence="5 6">
    <name type="scientific">Skermanella stibiiresistens SB22</name>
    <dbReference type="NCBI Taxonomy" id="1385369"/>
    <lineage>
        <taxon>Bacteria</taxon>
        <taxon>Pseudomonadati</taxon>
        <taxon>Pseudomonadota</taxon>
        <taxon>Alphaproteobacteria</taxon>
        <taxon>Rhodospirillales</taxon>
        <taxon>Azospirillaceae</taxon>
        <taxon>Skermanella</taxon>
    </lineage>
</organism>
<evidence type="ECO:0000259" key="4">
    <source>
        <dbReference type="SMART" id="SM00922"/>
    </source>
</evidence>
<dbReference type="Pfam" id="PF13378">
    <property type="entry name" value="MR_MLE_C"/>
    <property type="match status" value="1"/>
</dbReference>
<dbReference type="GO" id="GO:0016052">
    <property type="term" value="P:carbohydrate catabolic process"/>
    <property type="evidence" value="ECO:0007669"/>
    <property type="project" value="TreeGrafter"/>
</dbReference>
<dbReference type="OrthoDB" id="5290054at2"/>
<comment type="caution">
    <text evidence="5">The sequence shown here is derived from an EMBL/GenBank/DDBJ whole genome shotgun (WGS) entry which is preliminary data.</text>
</comment>
<dbReference type="Proteomes" id="UP000019486">
    <property type="component" value="Unassembled WGS sequence"/>
</dbReference>
<dbReference type="Gene3D" id="3.30.390.10">
    <property type="entry name" value="Enolase-like, N-terminal domain"/>
    <property type="match status" value="1"/>
</dbReference>
<dbReference type="STRING" id="1385369.N825_32745"/>
<accession>W9H7P4</accession>
<dbReference type="SUPFAM" id="SSF54826">
    <property type="entry name" value="Enolase N-terminal domain-like"/>
    <property type="match status" value="1"/>
</dbReference>
<dbReference type="GO" id="GO:0000287">
    <property type="term" value="F:magnesium ion binding"/>
    <property type="evidence" value="ECO:0007669"/>
    <property type="project" value="UniProtKB-ARBA"/>
</dbReference>
<dbReference type="SMART" id="SM00922">
    <property type="entry name" value="MR_MLE"/>
    <property type="match status" value="1"/>
</dbReference>
<dbReference type="GO" id="GO:0016836">
    <property type="term" value="F:hydro-lyase activity"/>
    <property type="evidence" value="ECO:0007669"/>
    <property type="project" value="TreeGrafter"/>
</dbReference>
<dbReference type="RefSeq" id="WP_037450473.1">
    <property type="nucleotide sequence ID" value="NZ_AVFL01000006.1"/>
</dbReference>
<dbReference type="InterPro" id="IPR029017">
    <property type="entry name" value="Enolase-like_N"/>
</dbReference>
<evidence type="ECO:0000256" key="2">
    <source>
        <dbReference type="ARBA" id="ARBA00022723"/>
    </source>
</evidence>
<dbReference type="SUPFAM" id="SSF51604">
    <property type="entry name" value="Enolase C-terminal domain-like"/>
    <property type="match status" value="1"/>
</dbReference>
<dbReference type="SFLD" id="SFLDS00001">
    <property type="entry name" value="Enolase"/>
    <property type="match status" value="1"/>
</dbReference>
<dbReference type="PANTHER" id="PTHR13794">
    <property type="entry name" value="ENOLASE SUPERFAMILY, MANDELATE RACEMASE"/>
    <property type="match status" value="1"/>
</dbReference>
<feature type="domain" description="Mandelate racemase/muconate lactonizing enzyme C-terminal" evidence="4">
    <location>
        <begin position="141"/>
        <end position="238"/>
    </location>
</feature>
<dbReference type="InterPro" id="IPR046945">
    <property type="entry name" value="RHMD-like"/>
</dbReference>
<name>W9H7P4_9PROT</name>
<dbReference type="PANTHER" id="PTHR13794:SF58">
    <property type="entry name" value="MITOCHONDRIAL ENOLASE SUPERFAMILY MEMBER 1"/>
    <property type="match status" value="1"/>
</dbReference>
<dbReference type="GO" id="GO:0009063">
    <property type="term" value="P:amino acid catabolic process"/>
    <property type="evidence" value="ECO:0007669"/>
    <property type="project" value="InterPro"/>
</dbReference>
<dbReference type="Pfam" id="PF02746">
    <property type="entry name" value="MR_MLE_N"/>
    <property type="match status" value="1"/>
</dbReference>
<dbReference type="CDD" id="cd03316">
    <property type="entry name" value="MR_like"/>
    <property type="match status" value="1"/>
</dbReference>
<dbReference type="PATRIC" id="fig|1385369.3.peg.1991"/>
<dbReference type="SFLD" id="SFLDG00179">
    <property type="entry name" value="mandelate_racemase"/>
    <property type="match status" value="1"/>
</dbReference>
<gene>
    <name evidence="5" type="ORF">N825_32745</name>
</gene>
<dbReference type="Gene3D" id="3.20.20.120">
    <property type="entry name" value="Enolase-like C-terminal domain"/>
    <property type="match status" value="1"/>
</dbReference>
<dbReference type="PROSITE" id="PS00908">
    <property type="entry name" value="MR_MLE_1"/>
    <property type="match status" value="1"/>
</dbReference>
<dbReference type="InterPro" id="IPR029065">
    <property type="entry name" value="Enolase_C-like"/>
</dbReference>
<keyword evidence="6" id="KW-1185">Reference proteome</keyword>
<keyword evidence="3" id="KW-0460">Magnesium</keyword>
<keyword evidence="2" id="KW-0479">Metal-binding</keyword>
<sequence length="362" mass="39747">MKIVKADVAYYQWPRPQPITNGLHTYTDVTLGVVKVTTDQGITGIGISGAKPGEKQFISTFCEQIIGMDPFMSELVWAKLFNPKISGRRGLETRALSAIDFALWDIKAKAASLPLHVLLGGFRKNIATYVTGGYYTPGKGLDGLGEEMAGYVERGARAVKMKVGALSPRDDAARVKLVREAIGPDVKLMVDANCAYRYYDAITFGRMVVDHDVFWFEEPVQPDDYEGMRKIARAVPVTIASGENEYTKHGFRDLIATQAVGILQPDARYTGGVTEFMKIAAMAQAHGLDICPHGDQQTHLHLLAAIPNGLMIEFYPKEFDPMWGNVYVNTPDINADGTVTVPEVPGNACDPNEQELAKYRVG</sequence>
<evidence type="ECO:0000256" key="3">
    <source>
        <dbReference type="ARBA" id="ARBA00022842"/>
    </source>
</evidence>
<dbReference type="InterPro" id="IPR018110">
    <property type="entry name" value="Mandel_Rmase/mucon_lact_enz_CS"/>
</dbReference>
<proteinExistence type="predicted"/>
<comment type="cofactor">
    <cofactor evidence="1">
        <name>Mg(2+)</name>
        <dbReference type="ChEBI" id="CHEBI:18420"/>
    </cofactor>
</comment>
<evidence type="ECO:0000313" key="6">
    <source>
        <dbReference type="Proteomes" id="UP000019486"/>
    </source>
</evidence>
<dbReference type="EMBL" id="AVFL01000006">
    <property type="protein sequence ID" value="EWY40697.1"/>
    <property type="molecule type" value="Genomic_DNA"/>
</dbReference>
<evidence type="ECO:0000313" key="5">
    <source>
        <dbReference type="EMBL" id="EWY40697.1"/>
    </source>
</evidence>